<evidence type="ECO:0000313" key="3">
    <source>
        <dbReference type="Proteomes" id="UP000299102"/>
    </source>
</evidence>
<feature type="region of interest" description="Disordered" evidence="1">
    <location>
        <begin position="74"/>
        <end position="111"/>
    </location>
</feature>
<keyword evidence="3" id="KW-1185">Reference proteome</keyword>
<accession>A0A4C1XBM7</accession>
<feature type="compositionally biased region" description="Polar residues" evidence="1">
    <location>
        <begin position="78"/>
        <end position="94"/>
    </location>
</feature>
<name>A0A4C1XBM7_EUMVA</name>
<sequence>MREASVKQYPCKCDVTRLFVRELQAVCGLQSLAVSFILDSYLIRDGRPPYPSAFTSNNLIRIPGPPRHGFKLVGNGLKPTNLSSERETPPQNIPRTRDQTLDNTNSLTKNKLGHEKPWQKLHEFLETSYDKITKDDKKNAEELNRFAAPATSPSGTSLLLHGLLFRSPLIRLVATSADAEVASGHALCPIKG</sequence>
<comment type="caution">
    <text evidence="2">The sequence shown here is derived from an EMBL/GenBank/DDBJ whole genome shotgun (WGS) entry which is preliminary data.</text>
</comment>
<evidence type="ECO:0000313" key="2">
    <source>
        <dbReference type="EMBL" id="GBP59769.1"/>
    </source>
</evidence>
<evidence type="ECO:0000256" key="1">
    <source>
        <dbReference type="SAM" id="MobiDB-lite"/>
    </source>
</evidence>
<gene>
    <name evidence="2" type="ORF">EVAR_44331_1</name>
</gene>
<dbReference type="EMBL" id="BGZK01000770">
    <property type="protein sequence ID" value="GBP59769.1"/>
    <property type="molecule type" value="Genomic_DNA"/>
</dbReference>
<organism evidence="2 3">
    <name type="scientific">Eumeta variegata</name>
    <name type="common">Bagworm moth</name>
    <name type="synonym">Eumeta japonica</name>
    <dbReference type="NCBI Taxonomy" id="151549"/>
    <lineage>
        <taxon>Eukaryota</taxon>
        <taxon>Metazoa</taxon>
        <taxon>Ecdysozoa</taxon>
        <taxon>Arthropoda</taxon>
        <taxon>Hexapoda</taxon>
        <taxon>Insecta</taxon>
        <taxon>Pterygota</taxon>
        <taxon>Neoptera</taxon>
        <taxon>Endopterygota</taxon>
        <taxon>Lepidoptera</taxon>
        <taxon>Glossata</taxon>
        <taxon>Ditrysia</taxon>
        <taxon>Tineoidea</taxon>
        <taxon>Psychidae</taxon>
        <taxon>Oiketicinae</taxon>
        <taxon>Eumeta</taxon>
    </lineage>
</organism>
<proteinExistence type="predicted"/>
<dbReference type="AlphaFoldDB" id="A0A4C1XBM7"/>
<protein>
    <submittedName>
        <fullName evidence="2">Uncharacterized protein</fullName>
    </submittedName>
</protein>
<reference evidence="2 3" key="1">
    <citation type="journal article" date="2019" name="Commun. Biol.">
        <title>The bagworm genome reveals a unique fibroin gene that provides high tensile strength.</title>
        <authorList>
            <person name="Kono N."/>
            <person name="Nakamura H."/>
            <person name="Ohtoshi R."/>
            <person name="Tomita M."/>
            <person name="Numata K."/>
            <person name="Arakawa K."/>
        </authorList>
    </citation>
    <scope>NUCLEOTIDE SEQUENCE [LARGE SCALE GENOMIC DNA]</scope>
</reference>
<dbReference type="Proteomes" id="UP000299102">
    <property type="component" value="Unassembled WGS sequence"/>
</dbReference>